<organism evidence="5 6">
    <name type="scientific">Candolleomyces aberdarensis</name>
    <dbReference type="NCBI Taxonomy" id="2316362"/>
    <lineage>
        <taxon>Eukaryota</taxon>
        <taxon>Fungi</taxon>
        <taxon>Dikarya</taxon>
        <taxon>Basidiomycota</taxon>
        <taxon>Agaricomycotina</taxon>
        <taxon>Agaricomycetes</taxon>
        <taxon>Agaricomycetidae</taxon>
        <taxon>Agaricales</taxon>
        <taxon>Agaricineae</taxon>
        <taxon>Psathyrellaceae</taxon>
        <taxon>Candolleomyces</taxon>
    </lineage>
</organism>
<dbReference type="GO" id="GO:0032447">
    <property type="term" value="P:protein urmylation"/>
    <property type="evidence" value="ECO:0007669"/>
    <property type="project" value="UniProtKB-UniRule"/>
</dbReference>
<dbReference type="GO" id="GO:0016783">
    <property type="term" value="F:sulfurtransferase activity"/>
    <property type="evidence" value="ECO:0007669"/>
    <property type="project" value="TreeGrafter"/>
</dbReference>
<keyword evidence="2 3" id="KW-0819">tRNA processing</keyword>
<comment type="subcellular location">
    <subcellularLocation>
        <location evidence="3">Cytoplasm</location>
    </subcellularLocation>
</comment>
<dbReference type="OrthoDB" id="25129at2759"/>
<evidence type="ECO:0000256" key="2">
    <source>
        <dbReference type="ARBA" id="ARBA00022694"/>
    </source>
</evidence>
<dbReference type="GO" id="GO:0000049">
    <property type="term" value="F:tRNA binding"/>
    <property type="evidence" value="ECO:0007669"/>
    <property type="project" value="InterPro"/>
</dbReference>
<dbReference type="GO" id="GO:0016779">
    <property type="term" value="F:nucleotidyltransferase activity"/>
    <property type="evidence" value="ECO:0007669"/>
    <property type="project" value="UniProtKB-UniRule"/>
</dbReference>
<dbReference type="HAMAP" id="MF_03054">
    <property type="entry name" value="CTU2"/>
    <property type="match status" value="1"/>
</dbReference>
<comment type="caution">
    <text evidence="5">The sequence shown here is derived from an EMBL/GenBank/DDBJ whole genome shotgun (WGS) entry which is preliminary data.</text>
</comment>
<evidence type="ECO:0000256" key="4">
    <source>
        <dbReference type="SAM" id="MobiDB-lite"/>
    </source>
</evidence>
<accession>A0A4Q2DQL2</accession>
<comment type="similarity">
    <text evidence="3">Belongs to the CTU2/NCS2 family.</text>
</comment>
<dbReference type="AlphaFoldDB" id="A0A4Q2DQL2"/>
<gene>
    <name evidence="3" type="primary">NCS2</name>
    <name evidence="3" type="synonym">CTU2</name>
    <name evidence="5" type="ORF">EST38_g4585</name>
</gene>
<feature type="compositionally biased region" description="Basic and acidic residues" evidence="4">
    <location>
        <begin position="131"/>
        <end position="147"/>
    </location>
</feature>
<evidence type="ECO:0000256" key="3">
    <source>
        <dbReference type="HAMAP-Rule" id="MF_03054"/>
    </source>
</evidence>
<comment type="pathway">
    <text evidence="3">tRNA modification; 5-methoxycarbonylmethyl-2-thiouridine-tRNA biosynthesis.</text>
</comment>
<dbReference type="PANTHER" id="PTHR20882:SF14">
    <property type="entry name" value="CYTOPLASMIC TRNA 2-THIOLATION PROTEIN 2"/>
    <property type="match status" value="1"/>
</dbReference>
<dbReference type="EMBL" id="SDEE01000114">
    <property type="protein sequence ID" value="RXW21274.1"/>
    <property type="molecule type" value="Genomic_DNA"/>
</dbReference>
<dbReference type="UniPathway" id="UPA00988"/>
<keyword evidence="6" id="KW-1185">Reference proteome</keyword>
<evidence type="ECO:0000256" key="1">
    <source>
        <dbReference type="ARBA" id="ARBA00022490"/>
    </source>
</evidence>
<sequence>MSSCGNPATEQDALMTRRQIFDKSKICVKCKEREGHIVIRHAVYCKTCFFPLVSTRFRKVLGPIINPARSSAKAANVRGGRLRGRLEAPGSLLIGFSGGLGSTVLLDLVAKSYFYRSSNASAAPPEAAEDNSSKGTEHPSNRSREDGESGGIWKGKPAVCYVEVASILPGARDRTEDARAVVQSYGDPASKFEIDFIPLRLEDAFDESWWKSVGGSNIDRAAKDLGIDISNENLPLYASNSGSTPVESLHSYLSSLPTPTAVHSAISSLIRVLLIYTAASRKASHLLLGTTLTSLSVNMISGIAQGAGFAMVAEGMEEVWKNKDQSMRIVRPLRDIGIKESAFWAWWSNLSIVGRERYPTTVSPVPSTGNEPAKFANVVKNQRLTSIDALTQDFIMGLEKDYPSTVSTIARTIAKVTTKEKGVEGGCVTCPTERSTMESQHINTLLS</sequence>
<dbReference type="Gene3D" id="3.40.50.620">
    <property type="entry name" value="HUPs"/>
    <property type="match status" value="1"/>
</dbReference>
<dbReference type="InterPro" id="IPR014729">
    <property type="entry name" value="Rossmann-like_a/b/a_fold"/>
</dbReference>
<keyword evidence="1 3" id="KW-0963">Cytoplasm</keyword>
<dbReference type="InterPro" id="IPR019407">
    <property type="entry name" value="CTU2"/>
</dbReference>
<comment type="function">
    <text evidence="3">Plays a central role in 2-thiolation of mcm(5)S(2)U at tRNA wobble positions of tRNA(Lys), tRNA(Glu) and tRNA(Gln). May act by forming a heterodimer with NCS6 that ligates sulfur from thiocarboxylated URM1 onto the uridine of tRNAs at wobble position. Prior mcm(5) tRNA modification by the elongator complex is required for 2-thiolation. May also be involved in protein urmylation.</text>
</comment>
<dbReference type="GO" id="GO:0002143">
    <property type="term" value="P:tRNA wobble position uridine thiolation"/>
    <property type="evidence" value="ECO:0007669"/>
    <property type="project" value="TreeGrafter"/>
</dbReference>
<proteinExistence type="inferred from homology"/>
<reference evidence="5 6" key="1">
    <citation type="submission" date="2019-01" db="EMBL/GenBank/DDBJ databases">
        <title>Draft genome sequence of Psathyrella aberdarensis IHI B618.</title>
        <authorList>
            <person name="Buettner E."/>
            <person name="Kellner H."/>
        </authorList>
    </citation>
    <scope>NUCLEOTIDE SEQUENCE [LARGE SCALE GENOMIC DNA]</scope>
    <source>
        <strain evidence="5 6">IHI B618</strain>
    </source>
</reference>
<dbReference type="Proteomes" id="UP000290288">
    <property type="component" value="Unassembled WGS sequence"/>
</dbReference>
<feature type="region of interest" description="Disordered" evidence="4">
    <location>
        <begin position="122"/>
        <end position="151"/>
    </location>
</feature>
<dbReference type="STRING" id="2316362.A0A4Q2DQL2"/>
<name>A0A4Q2DQL2_9AGAR</name>
<dbReference type="PANTHER" id="PTHR20882">
    <property type="entry name" value="CYTOPLASMIC TRNA 2-THIOLATION PROTEIN 2"/>
    <property type="match status" value="1"/>
</dbReference>
<evidence type="ECO:0000313" key="6">
    <source>
        <dbReference type="Proteomes" id="UP000290288"/>
    </source>
</evidence>
<evidence type="ECO:0000313" key="5">
    <source>
        <dbReference type="EMBL" id="RXW21274.1"/>
    </source>
</evidence>
<protein>
    <recommendedName>
        <fullName evidence="3">Cytoplasmic tRNA 2-thiolation protein 2</fullName>
    </recommendedName>
</protein>
<dbReference type="GO" id="GO:0005829">
    <property type="term" value="C:cytosol"/>
    <property type="evidence" value="ECO:0007669"/>
    <property type="project" value="TreeGrafter"/>
</dbReference>
<dbReference type="Pfam" id="PF10288">
    <property type="entry name" value="CTU2"/>
    <property type="match status" value="1"/>
</dbReference>